<gene>
    <name evidence="1" type="ORF">WJX74_000693</name>
</gene>
<comment type="caution">
    <text evidence="1">The sequence shown here is derived from an EMBL/GenBank/DDBJ whole genome shotgun (WGS) entry which is preliminary data.</text>
</comment>
<accession>A0AAW1QI08</accession>
<name>A0AAW1QI08_9CHLO</name>
<dbReference type="EMBL" id="JALJOS010000042">
    <property type="protein sequence ID" value="KAK9820881.1"/>
    <property type="molecule type" value="Genomic_DNA"/>
</dbReference>
<evidence type="ECO:0000313" key="1">
    <source>
        <dbReference type="EMBL" id="KAK9820881.1"/>
    </source>
</evidence>
<evidence type="ECO:0000313" key="2">
    <source>
        <dbReference type="Proteomes" id="UP001438707"/>
    </source>
</evidence>
<proteinExistence type="predicted"/>
<protein>
    <submittedName>
        <fullName evidence="1">Uncharacterized protein</fullName>
    </submittedName>
</protein>
<keyword evidence="2" id="KW-1185">Reference proteome</keyword>
<reference evidence="1 2" key="1">
    <citation type="journal article" date="2024" name="Nat. Commun.">
        <title>Phylogenomics reveals the evolutionary origins of lichenization in chlorophyte algae.</title>
        <authorList>
            <person name="Puginier C."/>
            <person name="Libourel C."/>
            <person name="Otte J."/>
            <person name="Skaloud P."/>
            <person name="Haon M."/>
            <person name="Grisel S."/>
            <person name="Petersen M."/>
            <person name="Berrin J.G."/>
            <person name="Delaux P.M."/>
            <person name="Dal Grande F."/>
            <person name="Keller J."/>
        </authorList>
    </citation>
    <scope>NUCLEOTIDE SEQUENCE [LARGE SCALE GENOMIC DNA]</scope>
    <source>
        <strain evidence="1 2">SAG 2145</strain>
    </source>
</reference>
<organism evidence="1 2">
    <name type="scientific">Apatococcus lobatus</name>
    <dbReference type="NCBI Taxonomy" id="904363"/>
    <lineage>
        <taxon>Eukaryota</taxon>
        <taxon>Viridiplantae</taxon>
        <taxon>Chlorophyta</taxon>
        <taxon>core chlorophytes</taxon>
        <taxon>Trebouxiophyceae</taxon>
        <taxon>Chlorellales</taxon>
        <taxon>Chlorellaceae</taxon>
        <taxon>Apatococcus</taxon>
    </lineage>
</organism>
<dbReference type="AlphaFoldDB" id="A0AAW1QI08"/>
<dbReference type="Proteomes" id="UP001438707">
    <property type="component" value="Unassembled WGS sequence"/>
</dbReference>
<sequence>MPCGLEIEPAYHLRNTRHHTSDLLIVPCRGGACPARRLFYNQVRKDDRKTLHIRLKGGRPTYTTNASAWTRHTETNTFLNM</sequence>